<evidence type="ECO:0000313" key="6">
    <source>
        <dbReference type="EMBL" id="GAH20161.1"/>
    </source>
</evidence>
<sequence length="258" mass="28402">LAIKLFFAMTGMALGTYLWNDVCDFTQDTSSEGIEDFAPSGRPLGRGLVSKRRMGVFSALLVVLGLTASALINLEVLLIQSAFLVLFFFYSTEPIRLKRIFLLKQVTVAVGGGIACLSAGLAAGNITIQLLYLTGLFFLLIMGSHPLVDLRDIDSDRMDGVKTIPIVWGPRFTIRLALTTFTAAAATTWIGFYGLGFNIALPIIGTITLIAFFYMMYPLIGHLSDYEYHEYSVKKLYTRGMPLYFILQIAVLLGSLPL</sequence>
<evidence type="ECO:0000256" key="5">
    <source>
        <dbReference type="SAM" id="Phobius"/>
    </source>
</evidence>
<dbReference type="GO" id="GO:0016020">
    <property type="term" value="C:membrane"/>
    <property type="evidence" value="ECO:0007669"/>
    <property type="project" value="UniProtKB-SubCell"/>
</dbReference>
<proteinExistence type="predicted"/>
<reference evidence="6" key="1">
    <citation type="journal article" date="2014" name="Front. Microbiol.">
        <title>High frequency of phylogenetically diverse reductive dehalogenase-homologous genes in deep subseafloor sedimentary metagenomes.</title>
        <authorList>
            <person name="Kawai M."/>
            <person name="Futagami T."/>
            <person name="Toyoda A."/>
            <person name="Takaki Y."/>
            <person name="Nishi S."/>
            <person name="Hori S."/>
            <person name="Arai W."/>
            <person name="Tsubouchi T."/>
            <person name="Morono Y."/>
            <person name="Uchiyama I."/>
            <person name="Ito T."/>
            <person name="Fujiyama A."/>
            <person name="Inagaki F."/>
            <person name="Takami H."/>
        </authorList>
    </citation>
    <scope>NUCLEOTIDE SEQUENCE</scope>
    <source>
        <strain evidence="6">Expedition CK06-06</strain>
    </source>
</reference>
<protein>
    <recommendedName>
        <fullName evidence="7">Prenyltransferase</fullName>
    </recommendedName>
</protein>
<dbReference type="Gene3D" id="1.20.120.1780">
    <property type="entry name" value="UbiA prenyltransferase"/>
    <property type="match status" value="1"/>
</dbReference>
<evidence type="ECO:0000256" key="2">
    <source>
        <dbReference type="ARBA" id="ARBA00022692"/>
    </source>
</evidence>
<name>X1DH07_9ZZZZ</name>
<dbReference type="GO" id="GO:0016765">
    <property type="term" value="F:transferase activity, transferring alkyl or aryl (other than methyl) groups"/>
    <property type="evidence" value="ECO:0007669"/>
    <property type="project" value="InterPro"/>
</dbReference>
<feature type="transmembrane region" description="Helical" evidence="5">
    <location>
        <begin position="241"/>
        <end position="257"/>
    </location>
</feature>
<feature type="non-terminal residue" evidence="6">
    <location>
        <position position="1"/>
    </location>
</feature>
<evidence type="ECO:0000256" key="1">
    <source>
        <dbReference type="ARBA" id="ARBA00004141"/>
    </source>
</evidence>
<gene>
    <name evidence="6" type="ORF">S03H2_04364</name>
</gene>
<evidence type="ECO:0008006" key="7">
    <source>
        <dbReference type="Google" id="ProtNLM"/>
    </source>
</evidence>
<feature type="transmembrane region" description="Helical" evidence="5">
    <location>
        <begin position="199"/>
        <end position="220"/>
    </location>
</feature>
<keyword evidence="2 5" id="KW-0812">Transmembrane</keyword>
<dbReference type="InterPro" id="IPR000537">
    <property type="entry name" value="UbiA_prenyltransferase"/>
</dbReference>
<feature type="transmembrane region" description="Helical" evidence="5">
    <location>
        <begin position="130"/>
        <end position="148"/>
    </location>
</feature>
<keyword evidence="3 5" id="KW-1133">Transmembrane helix</keyword>
<keyword evidence="4 5" id="KW-0472">Membrane</keyword>
<accession>X1DH07</accession>
<dbReference type="InterPro" id="IPR044878">
    <property type="entry name" value="UbiA_sf"/>
</dbReference>
<dbReference type="PANTHER" id="PTHR42723">
    <property type="entry name" value="CHLOROPHYLL SYNTHASE"/>
    <property type="match status" value="1"/>
</dbReference>
<dbReference type="PANTHER" id="PTHR42723:SF1">
    <property type="entry name" value="CHLOROPHYLL SYNTHASE, CHLOROPLASTIC"/>
    <property type="match status" value="1"/>
</dbReference>
<feature type="transmembrane region" description="Helical" evidence="5">
    <location>
        <begin position="172"/>
        <end position="193"/>
    </location>
</feature>
<dbReference type="Pfam" id="PF01040">
    <property type="entry name" value="UbiA"/>
    <property type="match status" value="1"/>
</dbReference>
<evidence type="ECO:0000256" key="4">
    <source>
        <dbReference type="ARBA" id="ARBA00023136"/>
    </source>
</evidence>
<dbReference type="AlphaFoldDB" id="X1DH07"/>
<dbReference type="InterPro" id="IPR050475">
    <property type="entry name" value="Prenyltransferase_related"/>
</dbReference>
<feature type="transmembrane region" description="Helical" evidence="5">
    <location>
        <begin position="101"/>
        <end position="124"/>
    </location>
</feature>
<dbReference type="Gene3D" id="1.10.357.140">
    <property type="entry name" value="UbiA prenyltransferase"/>
    <property type="match status" value="1"/>
</dbReference>
<dbReference type="EMBL" id="BARU01001721">
    <property type="protein sequence ID" value="GAH20161.1"/>
    <property type="molecule type" value="Genomic_DNA"/>
</dbReference>
<comment type="subcellular location">
    <subcellularLocation>
        <location evidence="1">Membrane</location>
        <topology evidence="1">Multi-pass membrane protein</topology>
    </subcellularLocation>
</comment>
<evidence type="ECO:0000256" key="3">
    <source>
        <dbReference type="ARBA" id="ARBA00022989"/>
    </source>
</evidence>
<feature type="transmembrane region" description="Helical" evidence="5">
    <location>
        <begin position="56"/>
        <end position="89"/>
    </location>
</feature>
<comment type="caution">
    <text evidence="6">The sequence shown here is derived from an EMBL/GenBank/DDBJ whole genome shotgun (WGS) entry which is preliminary data.</text>
</comment>
<organism evidence="6">
    <name type="scientific">marine sediment metagenome</name>
    <dbReference type="NCBI Taxonomy" id="412755"/>
    <lineage>
        <taxon>unclassified sequences</taxon>
        <taxon>metagenomes</taxon>
        <taxon>ecological metagenomes</taxon>
    </lineage>
</organism>